<name>K1M0E1_CECL9</name>
<dbReference type="Proteomes" id="UP000004478">
    <property type="component" value="Unassembled WGS sequence"/>
</dbReference>
<protein>
    <submittedName>
        <fullName evidence="2">Uncharacterized protein</fullName>
    </submittedName>
</protein>
<dbReference type="EMBL" id="AMGM01000018">
    <property type="protein sequence ID" value="EKB49784.1"/>
    <property type="molecule type" value="Genomic_DNA"/>
</dbReference>
<organism evidence="2 3">
    <name type="scientific">Cecembia lonarensis (strain CCUG 58316 / KCTC 22772 / LW9)</name>
    <dbReference type="NCBI Taxonomy" id="1225176"/>
    <lineage>
        <taxon>Bacteria</taxon>
        <taxon>Pseudomonadati</taxon>
        <taxon>Bacteroidota</taxon>
        <taxon>Cytophagia</taxon>
        <taxon>Cytophagales</taxon>
        <taxon>Cyclobacteriaceae</taxon>
        <taxon>Cecembia</taxon>
    </lineage>
</organism>
<accession>K1M0E1</accession>
<feature type="signal peptide" evidence="1">
    <location>
        <begin position="1"/>
        <end position="21"/>
    </location>
</feature>
<dbReference type="OrthoDB" id="835191at2"/>
<dbReference type="RefSeq" id="WP_009184602.1">
    <property type="nucleotide sequence ID" value="NZ_AMGM01000018.1"/>
</dbReference>
<proteinExistence type="predicted"/>
<sequence>MKWKSLVFTMLWLGTFTHSMAQEADTLAVSDEKTVYDFIILNSRYQNAFTFLGRDFGLNIPLVSSDVMYFFNSGLYFNASGIKFFQTGVPWQYALTGGYAKDISDKTDINLSYSQFIVVDESAVTGIQNLAFLQGTFGWEWGPLYSSIQGQFLFNEDLDYFVSTHHSRYFEFDRKLFKAFTVSFEPRLSIMAGTSRFYLMGQYEFTPNELDDLDKFRLQSWEFMLPLTFNVGYFDFEFQARYVRPLNVPDFDLSNGRFVFGGQLSYAIPVKRKRNHEDIVGRR</sequence>
<reference evidence="2 3" key="1">
    <citation type="journal article" date="2012" name="J. Bacteriol.">
        <title>Draft Genome Sequence of Cecembia lonarensis Strain LW9T, Isolated from Lonar Lake, a Haloalkaline Lake in India.</title>
        <authorList>
            <person name="Shivaji S."/>
            <person name="Ara S."/>
            <person name="Singh A."/>
            <person name="Pinnaka A.K."/>
        </authorList>
    </citation>
    <scope>NUCLEOTIDE SEQUENCE [LARGE SCALE GENOMIC DNA]</scope>
    <source>
        <strain evidence="2 3">LW9</strain>
    </source>
</reference>
<feature type="chain" id="PRO_5003848123" evidence="1">
    <location>
        <begin position="22"/>
        <end position="283"/>
    </location>
</feature>
<keyword evidence="3" id="KW-1185">Reference proteome</keyword>
<evidence type="ECO:0000256" key="1">
    <source>
        <dbReference type="SAM" id="SignalP"/>
    </source>
</evidence>
<keyword evidence="1" id="KW-0732">Signal</keyword>
<evidence type="ECO:0000313" key="3">
    <source>
        <dbReference type="Proteomes" id="UP000004478"/>
    </source>
</evidence>
<gene>
    <name evidence="2" type="ORF">B879_01567</name>
</gene>
<evidence type="ECO:0000313" key="2">
    <source>
        <dbReference type="EMBL" id="EKB49784.1"/>
    </source>
</evidence>
<comment type="caution">
    <text evidence="2">The sequence shown here is derived from an EMBL/GenBank/DDBJ whole genome shotgun (WGS) entry which is preliminary data.</text>
</comment>
<dbReference type="AlphaFoldDB" id="K1M0E1"/>